<sequence>MSHFLNRAVILDSSDKRFFFPSQNLMTNVSITHLIAPLCDRCIEYHRGKAGRAIDDTGTIRRPLNTRDIGVKSPSVHLTPEYMYTANAYVMRLRKFTKFSLELDSVSCITSMSLFTRVQIELEIVSTLTKARSDKS</sequence>
<keyword evidence="2" id="KW-1185">Reference proteome</keyword>
<gene>
    <name evidence="1" type="ORF">ALC60_07735</name>
</gene>
<evidence type="ECO:0000313" key="2">
    <source>
        <dbReference type="Proteomes" id="UP000075809"/>
    </source>
</evidence>
<organism evidence="1 2">
    <name type="scientific">Mycetomoellerius zeteki</name>
    <dbReference type="NCBI Taxonomy" id="64791"/>
    <lineage>
        <taxon>Eukaryota</taxon>
        <taxon>Metazoa</taxon>
        <taxon>Ecdysozoa</taxon>
        <taxon>Arthropoda</taxon>
        <taxon>Hexapoda</taxon>
        <taxon>Insecta</taxon>
        <taxon>Pterygota</taxon>
        <taxon>Neoptera</taxon>
        <taxon>Endopterygota</taxon>
        <taxon>Hymenoptera</taxon>
        <taxon>Apocrita</taxon>
        <taxon>Aculeata</taxon>
        <taxon>Formicoidea</taxon>
        <taxon>Formicidae</taxon>
        <taxon>Myrmicinae</taxon>
        <taxon>Mycetomoellerius</taxon>
    </lineage>
</organism>
<protein>
    <submittedName>
        <fullName evidence="1">Uncharacterized protein</fullName>
    </submittedName>
</protein>
<dbReference type="AlphaFoldDB" id="A0A151WYP6"/>
<reference evidence="1 2" key="1">
    <citation type="submission" date="2015-09" db="EMBL/GenBank/DDBJ databases">
        <title>Trachymyrmex zeteki WGS genome.</title>
        <authorList>
            <person name="Nygaard S."/>
            <person name="Hu H."/>
            <person name="Boomsma J."/>
            <person name="Zhang G."/>
        </authorList>
    </citation>
    <scope>NUCLEOTIDE SEQUENCE [LARGE SCALE GENOMIC DNA]</scope>
    <source>
        <strain evidence="1">Tzet28-1</strain>
        <tissue evidence="1">Whole body</tissue>
    </source>
</reference>
<evidence type="ECO:0000313" key="1">
    <source>
        <dbReference type="EMBL" id="KYQ53008.1"/>
    </source>
</evidence>
<dbReference type="EMBL" id="KQ982649">
    <property type="protein sequence ID" value="KYQ53008.1"/>
    <property type="molecule type" value="Genomic_DNA"/>
</dbReference>
<name>A0A151WYP6_9HYME</name>
<accession>A0A151WYP6</accession>
<dbReference type="Proteomes" id="UP000075809">
    <property type="component" value="Unassembled WGS sequence"/>
</dbReference>
<proteinExistence type="predicted"/>